<proteinExistence type="predicted"/>
<dbReference type="PANTHER" id="PTHR47491">
    <property type="entry name" value="CAP-GLY DOMAIN LINKER"/>
    <property type="match status" value="1"/>
</dbReference>
<evidence type="ECO:0000256" key="2">
    <source>
        <dbReference type="SAM" id="MobiDB-lite"/>
    </source>
</evidence>
<dbReference type="STRING" id="56857.A0A200Q2Q4"/>
<feature type="domain" description="DUF7653" evidence="3">
    <location>
        <begin position="615"/>
        <end position="745"/>
    </location>
</feature>
<keyword evidence="1" id="KW-0175">Coiled coil</keyword>
<dbReference type="InParanoid" id="A0A200Q2Q4"/>
<feature type="region of interest" description="Disordered" evidence="2">
    <location>
        <begin position="1"/>
        <end position="32"/>
    </location>
</feature>
<accession>A0A200Q2Q4</accession>
<feature type="coiled-coil region" evidence="1">
    <location>
        <begin position="799"/>
        <end position="868"/>
    </location>
</feature>
<dbReference type="Proteomes" id="UP000195402">
    <property type="component" value="Unassembled WGS sequence"/>
</dbReference>
<gene>
    <name evidence="4" type="ORF">BVC80_1719g72</name>
</gene>
<dbReference type="Pfam" id="PF24670">
    <property type="entry name" value="DUF7653"/>
    <property type="match status" value="1"/>
</dbReference>
<feature type="region of interest" description="Disordered" evidence="2">
    <location>
        <begin position="171"/>
        <end position="218"/>
    </location>
</feature>
<protein>
    <recommendedName>
        <fullName evidence="3">DUF7653 domain-containing protein</fullName>
    </recommendedName>
</protein>
<dbReference type="OMA" id="MWTRICC"/>
<dbReference type="FunCoup" id="A0A200Q2Q4">
    <property type="interactions" value="759"/>
</dbReference>
<evidence type="ECO:0000313" key="5">
    <source>
        <dbReference type="Proteomes" id="UP000195402"/>
    </source>
</evidence>
<keyword evidence="5" id="KW-1185">Reference proteome</keyword>
<dbReference type="EMBL" id="MVGT01003289">
    <property type="protein sequence ID" value="OVA04737.1"/>
    <property type="molecule type" value="Genomic_DNA"/>
</dbReference>
<feature type="compositionally biased region" description="Low complexity" evidence="2">
    <location>
        <begin position="179"/>
        <end position="190"/>
    </location>
</feature>
<feature type="compositionally biased region" description="Polar residues" evidence="2">
    <location>
        <begin position="126"/>
        <end position="142"/>
    </location>
</feature>
<evidence type="ECO:0000313" key="4">
    <source>
        <dbReference type="EMBL" id="OVA04737.1"/>
    </source>
</evidence>
<dbReference type="AlphaFoldDB" id="A0A200Q2Q4"/>
<feature type="compositionally biased region" description="Polar residues" evidence="2">
    <location>
        <begin position="7"/>
        <end position="17"/>
    </location>
</feature>
<feature type="coiled-coil region" evidence="1">
    <location>
        <begin position="614"/>
        <end position="641"/>
    </location>
</feature>
<evidence type="ECO:0000259" key="3">
    <source>
        <dbReference type="Pfam" id="PF24670"/>
    </source>
</evidence>
<evidence type="ECO:0000256" key="1">
    <source>
        <dbReference type="SAM" id="Coils"/>
    </source>
</evidence>
<dbReference type="Gene3D" id="1.10.287.1490">
    <property type="match status" value="1"/>
</dbReference>
<feature type="region of interest" description="Disordered" evidence="2">
    <location>
        <begin position="70"/>
        <end position="89"/>
    </location>
</feature>
<feature type="coiled-coil region" evidence="1">
    <location>
        <begin position="431"/>
        <end position="578"/>
    </location>
</feature>
<dbReference type="PANTHER" id="PTHR47491:SF5">
    <property type="entry name" value="CAP-GLY DOMAIN LINKER"/>
    <property type="match status" value="1"/>
</dbReference>
<dbReference type="OrthoDB" id="1938127at2759"/>
<organism evidence="4 5">
    <name type="scientific">Macleaya cordata</name>
    <name type="common">Five-seeded plume-poppy</name>
    <name type="synonym">Bocconia cordata</name>
    <dbReference type="NCBI Taxonomy" id="56857"/>
    <lineage>
        <taxon>Eukaryota</taxon>
        <taxon>Viridiplantae</taxon>
        <taxon>Streptophyta</taxon>
        <taxon>Embryophyta</taxon>
        <taxon>Tracheophyta</taxon>
        <taxon>Spermatophyta</taxon>
        <taxon>Magnoliopsida</taxon>
        <taxon>Ranunculales</taxon>
        <taxon>Papaveraceae</taxon>
        <taxon>Papaveroideae</taxon>
        <taxon>Macleaya</taxon>
    </lineage>
</organism>
<reference evidence="4 5" key="1">
    <citation type="journal article" date="2017" name="Mol. Plant">
        <title>The Genome of Medicinal Plant Macleaya cordata Provides New Insights into Benzylisoquinoline Alkaloids Metabolism.</title>
        <authorList>
            <person name="Liu X."/>
            <person name="Liu Y."/>
            <person name="Huang P."/>
            <person name="Ma Y."/>
            <person name="Qing Z."/>
            <person name="Tang Q."/>
            <person name="Cao H."/>
            <person name="Cheng P."/>
            <person name="Zheng Y."/>
            <person name="Yuan Z."/>
            <person name="Zhou Y."/>
            <person name="Liu J."/>
            <person name="Tang Z."/>
            <person name="Zhuo Y."/>
            <person name="Zhang Y."/>
            <person name="Yu L."/>
            <person name="Huang J."/>
            <person name="Yang P."/>
            <person name="Peng Q."/>
            <person name="Zhang J."/>
            <person name="Jiang W."/>
            <person name="Zhang Z."/>
            <person name="Lin K."/>
            <person name="Ro D.K."/>
            <person name="Chen X."/>
            <person name="Xiong X."/>
            <person name="Shang Y."/>
            <person name="Huang S."/>
            <person name="Zeng J."/>
        </authorList>
    </citation>
    <scope>NUCLEOTIDE SEQUENCE [LARGE SCALE GENOMIC DNA]</scope>
    <source>
        <strain evidence="5">cv. BLH2017</strain>
        <tissue evidence="4">Root</tissue>
    </source>
</reference>
<name>A0A200Q2Q4_MACCD</name>
<sequence>MRKLFSFRSSTSTNGTSDRVPPPAPPDNEELYWEAPFGIGDDAQLSKALKQLPERQNYAPCSGLRRSLSFSSATNRGSPTSSSNVQHSSDFLVGCRSLTPERQSKANRGEGAATRKPYGAEKLESPCSSKNSHDTTGNSSFGSPPVPHKLDSTHLIQVSNKVLDLYIDGEQHQDKNSRTKNNSMKNTSSNGIGGGWRPPRIQTTAPASPTDIRKAKARSYSFRDMRDTHPSIPREWKRTEFGPESPQKLARNVVERLSQVFPQKSKTRSRDIVPDTPTTVEDIFEDFLDPYPSNSDMITQKNCVSDIPYRTMGGYSGEEIQDFQNNSLFVGDAPVTTHLAQTEEEVDMELHRRAEEARERVMLISEEIEQDDLLRGNDFSISELFQTIRSLTKERRNLAMEVSTQIQCRIFERESAREAHRVAKVELDSRTRRLEKEKNELQLGLEKELDRRSSDWSFKLEKYQSEEQRLRERVRELAEQNVSLQREVSSLNGRDVENKNKMTNSELQLKDLTAKLEEARQENLDLQESLSECQEKFKGAETDRDCISRSYKEKEKENKELQKTVARLQRTCSEQEKTITGLRQGFGEDIGRKGSFDYDEHKWKMEQVRLTGVEQILRREVESYRLEVESLRHENINLLDRLQNSGTEGGSSYFKLEQELKDRVYCLQNQGLSLFGESSDLCQKLLGFIKGKTNQIAGHVQEVGKNELDGYFIVESNMKVQSFKRGIENLTRSLQTISSVLDEKSKQVASHSHSVHTESGGLWKLKDQALEDDIGLKLKAETLLTSLLREKLFSRQQEVEQLQAELATASRGHDILRSEVQDALDSLSSASHKMKDLELQMLKKDDSINQLKSKLQECEKDLSSKNSVLPKITEERDFLWEQLKQCTEQNMLLNSEVTMLRKKIETLDEDIHIKEGQITILKDSLGNKPFDFLYSPKSMQEFRLD</sequence>
<feature type="region of interest" description="Disordered" evidence="2">
    <location>
        <begin position="98"/>
        <end position="150"/>
    </location>
</feature>
<comment type="caution">
    <text evidence="4">The sequence shown here is derived from an EMBL/GenBank/DDBJ whole genome shotgun (WGS) entry which is preliminary data.</text>
</comment>
<dbReference type="InterPro" id="IPR056070">
    <property type="entry name" value="DUF7653"/>
</dbReference>